<reference evidence="10" key="1">
    <citation type="submission" date="2015-09" db="EMBL/GenBank/DDBJ databases">
        <authorList>
            <person name="Rodrigo-Torres Lidia"/>
            <person name="Arahal R.David."/>
        </authorList>
    </citation>
    <scope>NUCLEOTIDE SEQUENCE [LARGE SCALE GENOMIC DNA]</scope>
    <source>
        <strain evidence="10">CECT 5114</strain>
    </source>
</reference>
<evidence type="ECO:0000313" key="10">
    <source>
        <dbReference type="Proteomes" id="UP000051184"/>
    </source>
</evidence>
<keyword evidence="10" id="KW-1185">Reference proteome</keyword>
<dbReference type="Pfam" id="PF02534">
    <property type="entry name" value="T4SS-DNA_transf"/>
    <property type="match status" value="1"/>
</dbReference>
<evidence type="ECO:0000256" key="7">
    <source>
        <dbReference type="SAM" id="MobiDB-lite"/>
    </source>
</evidence>
<keyword evidence="4 8" id="KW-0812">Transmembrane</keyword>
<feature type="compositionally biased region" description="Basic and acidic residues" evidence="7">
    <location>
        <begin position="633"/>
        <end position="643"/>
    </location>
</feature>
<comment type="similarity">
    <text evidence="2">Belongs to the VirD4/TraG family.</text>
</comment>
<sequence>MGRVRIAIGVVLVTWVAGAMGYTIASAVLTFKALGFSADIDFGYIAQNYLWIRDRRPDDFQLINLIIGGCAVAGLMMSLALSGSALTRFGQTLWQKRGEMNANGFFGKPGTGFILGKLGGPKSRARYITSKVFPHALIVAPTGRGKTSGFVIPNLLTWQGSAVTLDVKGECFEATARHRAAQGDKVYRFAPTDWEGKRTHRYNPLLRIYELEDPARQQMELQLLATLFLQSDNDRVQGLLKGGIDLFVAAGLLAFQRKKPSLGEIYRIAASGGNKQKEYVARSHEIDNKAAKLIFTRLASTNNDTLTSYVSLLMTSGLDQWQNPAIDEATQVSDFDFRTIRKKPFTVYLVVQPLMVKPLAPLIRLFFSDLLSAMQEKEPGQDEPWPVMIMLDEFNRLGKMPIVVESIETLRTYRGHLAVVTQTIPALDEIYGENTRRALQGNAGVKLYLTPSDEKTIEELSKAVGKTTKTVITRSRSIGKNPFEGRSQSTRTEETSLLPEDEARRLPLDEIIMVVDAQMPVRAKRIQYFDDRLFAAIHGAQKGDLPFPEPGGGGPQGTLPLSVQAMPLFPRSQGGGEDETISDSADQVRSEAEHLPTRSDGPPKKSAAAVQAVVAEAQRQMEMEFAAQVPATDSERESDKEPLRNAVGDLEELELTVKQNL</sequence>
<dbReference type="InterPro" id="IPR003688">
    <property type="entry name" value="TraG/VirD4"/>
</dbReference>
<dbReference type="RefSeq" id="WP_058314206.1">
    <property type="nucleotide sequence ID" value="NZ_CYTO01000018.1"/>
</dbReference>
<dbReference type="InterPro" id="IPR051539">
    <property type="entry name" value="T4SS-coupling_protein"/>
</dbReference>
<dbReference type="GO" id="GO:0005886">
    <property type="term" value="C:plasma membrane"/>
    <property type="evidence" value="ECO:0007669"/>
    <property type="project" value="UniProtKB-SubCell"/>
</dbReference>
<feature type="transmembrane region" description="Helical" evidence="8">
    <location>
        <begin position="62"/>
        <end position="81"/>
    </location>
</feature>
<evidence type="ECO:0000256" key="3">
    <source>
        <dbReference type="ARBA" id="ARBA00022475"/>
    </source>
</evidence>
<dbReference type="AlphaFoldDB" id="A0A0P1INP3"/>
<dbReference type="InterPro" id="IPR027417">
    <property type="entry name" value="P-loop_NTPase"/>
</dbReference>
<name>A0A0P1INP3_9RHOB</name>
<feature type="region of interest" description="Disordered" evidence="7">
    <location>
        <begin position="478"/>
        <end position="497"/>
    </location>
</feature>
<feature type="region of interest" description="Disordered" evidence="7">
    <location>
        <begin position="626"/>
        <end position="649"/>
    </location>
</feature>
<evidence type="ECO:0000256" key="8">
    <source>
        <dbReference type="SAM" id="Phobius"/>
    </source>
</evidence>
<dbReference type="EMBL" id="CYUE01000011">
    <property type="protein sequence ID" value="CUK25213.1"/>
    <property type="molecule type" value="Genomic_DNA"/>
</dbReference>
<gene>
    <name evidence="9" type="primary">traG</name>
    <name evidence="9" type="ORF">TA5114_01005</name>
</gene>
<protein>
    <submittedName>
        <fullName evidence="9">Conjugal transfer protein TraG</fullName>
    </submittedName>
</protein>
<proteinExistence type="inferred from homology"/>
<keyword evidence="5 8" id="KW-1133">Transmembrane helix</keyword>
<dbReference type="STRING" id="1715691.TA5113_01801"/>
<keyword evidence="3" id="KW-1003">Cell membrane</keyword>
<dbReference type="Gene3D" id="3.40.50.300">
    <property type="entry name" value="P-loop containing nucleotide triphosphate hydrolases"/>
    <property type="match status" value="1"/>
</dbReference>
<evidence type="ECO:0000256" key="4">
    <source>
        <dbReference type="ARBA" id="ARBA00022692"/>
    </source>
</evidence>
<dbReference type="SUPFAM" id="SSF52540">
    <property type="entry name" value="P-loop containing nucleoside triphosphate hydrolases"/>
    <property type="match status" value="1"/>
</dbReference>
<evidence type="ECO:0000256" key="5">
    <source>
        <dbReference type="ARBA" id="ARBA00022989"/>
    </source>
</evidence>
<feature type="region of interest" description="Disordered" evidence="7">
    <location>
        <begin position="569"/>
        <end position="607"/>
    </location>
</feature>
<keyword evidence="6 8" id="KW-0472">Membrane</keyword>
<evidence type="ECO:0000313" key="9">
    <source>
        <dbReference type="EMBL" id="CUK25213.1"/>
    </source>
</evidence>
<dbReference type="PANTHER" id="PTHR37937">
    <property type="entry name" value="CONJUGATIVE TRANSFER: DNA TRANSPORT"/>
    <property type="match status" value="1"/>
</dbReference>
<dbReference type="CDD" id="cd01127">
    <property type="entry name" value="TrwB_TraG_TraD_VirD4"/>
    <property type="match status" value="2"/>
</dbReference>
<dbReference type="PANTHER" id="PTHR37937:SF1">
    <property type="entry name" value="CONJUGATIVE TRANSFER: DNA TRANSPORT"/>
    <property type="match status" value="1"/>
</dbReference>
<dbReference type="OrthoDB" id="9759295at2"/>
<feature type="transmembrane region" description="Helical" evidence="8">
    <location>
        <begin position="6"/>
        <end position="31"/>
    </location>
</feature>
<evidence type="ECO:0000256" key="6">
    <source>
        <dbReference type="ARBA" id="ARBA00023136"/>
    </source>
</evidence>
<organism evidence="9 10">
    <name type="scientific">Cognatishimia activa</name>
    <dbReference type="NCBI Taxonomy" id="1715691"/>
    <lineage>
        <taxon>Bacteria</taxon>
        <taxon>Pseudomonadati</taxon>
        <taxon>Pseudomonadota</taxon>
        <taxon>Alphaproteobacteria</taxon>
        <taxon>Rhodobacterales</taxon>
        <taxon>Paracoccaceae</taxon>
        <taxon>Cognatishimia</taxon>
    </lineage>
</organism>
<comment type="subcellular location">
    <subcellularLocation>
        <location evidence="1">Cell membrane</location>
        <topology evidence="1">Multi-pass membrane protein</topology>
    </subcellularLocation>
</comment>
<evidence type="ECO:0000256" key="1">
    <source>
        <dbReference type="ARBA" id="ARBA00004651"/>
    </source>
</evidence>
<dbReference type="Proteomes" id="UP000051184">
    <property type="component" value="Unassembled WGS sequence"/>
</dbReference>
<accession>A0A0P1INP3</accession>
<feature type="compositionally biased region" description="Basic and acidic residues" evidence="7">
    <location>
        <begin position="586"/>
        <end position="603"/>
    </location>
</feature>
<evidence type="ECO:0000256" key="2">
    <source>
        <dbReference type="ARBA" id="ARBA00008806"/>
    </source>
</evidence>